<dbReference type="GO" id="GO:0008270">
    <property type="term" value="F:zinc ion binding"/>
    <property type="evidence" value="ECO:0007669"/>
    <property type="project" value="UniProtKB-UniRule"/>
</dbReference>
<dbReference type="SUPFAM" id="SSF57667">
    <property type="entry name" value="beta-beta-alpha zinc fingers"/>
    <property type="match status" value="1"/>
</dbReference>
<keyword evidence="3" id="KW-0863">Zinc-finger</keyword>
<feature type="region of interest" description="Disordered" evidence="5">
    <location>
        <begin position="699"/>
        <end position="736"/>
    </location>
</feature>
<dbReference type="InterPro" id="IPR013087">
    <property type="entry name" value="Znf_C2H2_type"/>
</dbReference>
<dbReference type="SUPFAM" id="SSF57716">
    <property type="entry name" value="Glucocorticoid receptor-like (DNA-binding domain)"/>
    <property type="match status" value="1"/>
</dbReference>
<feature type="compositionally biased region" description="Polar residues" evidence="5">
    <location>
        <begin position="704"/>
        <end position="723"/>
    </location>
</feature>
<dbReference type="FunFam" id="3.40.1800.20:FF:000018">
    <property type="entry name" value="AGAP008515-PA"/>
    <property type="match status" value="1"/>
</dbReference>
<evidence type="ECO:0000256" key="5">
    <source>
        <dbReference type="SAM" id="MobiDB-lite"/>
    </source>
</evidence>
<dbReference type="STRING" id="7167.A0A182F2M6"/>
<evidence type="ECO:0000313" key="7">
    <source>
        <dbReference type="Proteomes" id="UP000069272"/>
    </source>
</evidence>
<feature type="compositionally biased region" description="Basic residues" evidence="5">
    <location>
        <begin position="802"/>
        <end position="812"/>
    </location>
</feature>
<sequence>MKEDTIAAAVVFRSVADKDPNAVLGSVRTSFWCTSLCCQYCQTRRKIAPKQNSSPAWCVESRCTSREQMDTSSLLNMNLALNVARKCRICGMDILDLSCAFSIFGSDRLDHKLERYLRLNIQADDLMPKCICGSCYLKLESIDQFALMANRTEEAFRTWIRRLRGLNCPDDSVQNVNLVLPLFRPQQTAYANDCTTEQKIHVRSFQSKETKEQPHQPYYTPNLPQTGSSGQANPPETTVISYSDLKLGLLIKDQELLKLILKALKWAENDRRASFEVLIQRLKNSSFREILSNHHLLNDSDLTQLLKSYIGQGVLNIFSASSPSTTINNNNVPPLVLSSSIVSQTTGSGVPLTNEILGGINRVKLPVAPSNTTPLTAQCTIPNRSSGTGFKIDETSVSEQMEVGVDPDLYFPYEDEDSSSVNKFDHRFDERQDNTVTIKLVPTSGDPAECRKMIPAILNVRSSNRFQCSMCPECFPSNNDLQQHTVLRHLPTAHSTVMTEHGKPAIKIRVRKNKATTLPSDRPLPKLSSITSTVSTTLPELPPVNESVPIAPLKIPASTTITVVPACTKSPNRPTPPGSGMITTNPSTTKVRKRLVEPLPKVELIRKSKRKPVPKVKHSPSPIPSDKKTNRNVRKPNEPEIVAGTKISRRRRTPSAFCTVCRTKLAATETIPQHMEQQHSRFECGNCGRTFKSKLNLARHQQQHKATMNVHSKDGTSVPQTQRSSKEKKPEGSQLHKCTQCNKAFRKAVHLKVHLLNHINGETKRVAEPKVTIAKEATVLRRRTILGDAKAGSSNTTPIGGRTKRKSKLAKK</sequence>
<name>A0A182F2M6_ANOAL</name>
<dbReference type="GO" id="GO:0005634">
    <property type="term" value="C:nucleus"/>
    <property type="evidence" value="ECO:0007669"/>
    <property type="project" value="InterPro"/>
</dbReference>
<evidence type="ECO:0008006" key="8">
    <source>
        <dbReference type="Google" id="ProtNLM"/>
    </source>
</evidence>
<evidence type="ECO:0000256" key="1">
    <source>
        <dbReference type="ARBA" id="ARBA00022723"/>
    </source>
</evidence>
<feature type="region of interest" description="Disordered" evidence="5">
    <location>
        <begin position="789"/>
        <end position="812"/>
    </location>
</feature>
<keyword evidence="7" id="KW-1185">Reference proteome</keyword>
<dbReference type="Pfam" id="PF00096">
    <property type="entry name" value="zf-C2H2"/>
    <property type="match status" value="3"/>
</dbReference>
<dbReference type="InterPro" id="IPR036236">
    <property type="entry name" value="Znf_C2H2_sf"/>
</dbReference>
<dbReference type="Pfam" id="PF07776">
    <property type="entry name" value="zf-AD"/>
    <property type="match status" value="1"/>
</dbReference>
<feature type="region of interest" description="Disordered" evidence="5">
    <location>
        <begin position="204"/>
        <end position="233"/>
    </location>
</feature>
<organism evidence="6 7">
    <name type="scientific">Anopheles albimanus</name>
    <name type="common">New world malaria mosquito</name>
    <dbReference type="NCBI Taxonomy" id="7167"/>
    <lineage>
        <taxon>Eukaryota</taxon>
        <taxon>Metazoa</taxon>
        <taxon>Ecdysozoa</taxon>
        <taxon>Arthropoda</taxon>
        <taxon>Hexapoda</taxon>
        <taxon>Insecta</taxon>
        <taxon>Pterygota</taxon>
        <taxon>Neoptera</taxon>
        <taxon>Endopterygota</taxon>
        <taxon>Diptera</taxon>
        <taxon>Nematocera</taxon>
        <taxon>Culicoidea</taxon>
        <taxon>Culicidae</taxon>
        <taxon>Anophelinae</taxon>
        <taxon>Anopheles</taxon>
    </lineage>
</organism>
<dbReference type="VEuPathDB" id="VectorBase:AALB000708"/>
<dbReference type="SMART" id="SM00355">
    <property type="entry name" value="ZnF_C2H2"/>
    <property type="match status" value="4"/>
</dbReference>
<dbReference type="Proteomes" id="UP000069272">
    <property type="component" value="Chromosome 2L"/>
</dbReference>
<evidence type="ECO:0000313" key="6">
    <source>
        <dbReference type="EnsemblMetazoa" id="AALB000708-PA"/>
    </source>
</evidence>
<keyword evidence="4" id="KW-0862">Zinc</keyword>
<dbReference type="Gene3D" id="3.30.160.60">
    <property type="entry name" value="Classic Zinc Finger"/>
    <property type="match status" value="1"/>
</dbReference>
<dbReference type="PROSITE" id="PS50157">
    <property type="entry name" value="ZINC_FINGER_C2H2_2"/>
    <property type="match status" value="3"/>
</dbReference>
<dbReference type="GO" id="GO:0000981">
    <property type="term" value="F:DNA-binding transcription factor activity, RNA polymerase II-specific"/>
    <property type="evidence" value="ECO:0007669"/>
    <property type="project" value="TreeGrafter"/>
</dbReference>
<dbReference type="InterPro" id="IPR012934">
    <property type="entry name" value="Znf_AD"/>
</dbReference>
<protein>
    <recommendedName>
        <fullName evidence="8">ZAD domain-containing protein</fullName>
    </recommendedName>
</protein>
<dbReference type="Gene3D" id="3.40.1800.20">
    <property type="match status" value="1"/>
</dbReference>
<dbReference type="PROSITE" id="PS00028">
    <property type="entry name" value="ZINC_FINGER_C2H2_1"/>
    <property type="match status" value="3"/>
</dbReference>
<keyword evidence="1" id="KW-0479">Metal-binding</keyword>
<evidence type="ECO:0000256" key="4">
    <source>
        <dbReference type="ARBA" id="ARBA00022833"/>
    </source>
</evidence>
<reference evidence="6" key="2">
    <citation type="submission" date="2022-08" db="UniProtKB">
        <authorList>
            <consortium name="EnsemblMetazoa"/>
        </authorList>
    </citation>
    <scope>IDENTIFICATION</scope>
    <source>
        <strain evidence="6">STECLA/ALBI9_A</strain>
    </source>
</reference>
<evidence type="ECO:0000256" key="2">
    <source>
        <dbReference type="ARBA" id="ARBA00022737"/>
    </source>
</evidence>
<keyword evidence="2" id="KW-0677">Repeat</keyword>
<dbReference type="EnsemblMetazoa" id="AALB000708-RA">
    <property type="protein sequence ID" value="AALB000708-PA"/>
    <property type="gene ID" value="AALB000708"/>
</dbReference>
<dbReference type="PANTHER" id="PTHR24409:SF295">
    <property type="entry name" value="AZ2-RELATED"/>
    <property type="match status" value="1"/>
</dbReference>
<feature type="region of interest" description="Disordered" evidence="5">
    <location>
        <begin position="606"/>
        <end position="638"/>
    </location>
</feature>
<feature type="region of interest" description="Disordered" evidence="5">
    <location>
        <begin position="566"/>
        <end position="586"/>
    </location>
</feature>
<dbReference type="AlphaFoldDB" id="A0A182F2M6"/>
<feature type="compositionally biased region" description="Basic and acidic residues" evidence="5">
    <location>
        <begin position="204"/>
        <end position="214"/>
    </location>
</feature>
<proteinExistence type="predicted"/>
<evidence type="ECO:0000256" key="3">
    <source>
        <dbReference type="ARBA" id="ARBA00022771"/>
    </source>
</evidence>
<reference evidence="6 7" key="1">
    <citation type="journal article" date="2017" name="G3 (Bethesda)">
        <title>The Physical Genome Mapping of Anopheles albimanus Corrected Scaffold Misassemblies and Identified Interarm Rearrangements in Genus Anopheles.</title>
        <authorList>
            <person name="Artemov G.N."/>
            <person name="Peery A.N."/>
            <person name="Jiang X."/>
            <person name="Tu Z."/>
            <person name="Stegniy V.N."/>
            <person name="Sharakhova M.V."/>
            <person name="Sharakhov I.V."/>
        </authorList>
    </citation>
    <scope>NUCLEOTIDE SEQUENCE [LARGE SCALE GENOMIC DNA]</scope>
    <source>
        <strain evidence="6 7">ALBI9_A</strain>
    </source>
</reference>
<dbReference type="SMART" id="SM00868">
    <property type="entry name" value="zf-AD"/>
    <property type="match status" value="1"/>
</dbReference>
<dbReference type="PANTHER" id="PTHR24409">
    <property type="entry name" value="ZINC FINGER PROTEIN 142"/>
    <property type="match status" value="1"/>
</dbReference>
<dbReference type="VEuPathDB" id="VectorBase:AALB20_031841"/>
<dbReference type="PROSITE" id="PS51915">
    <property type="entry name" value="ZAD"/>
    <property type="match status" value="1"/>
</dbReference>
<feature type="compositionally biased region" description="Polar residues" evidence="5">
    <location>
        <begin position="222"/>
        <end position="233"/>
    </location>
</feature>
<accession>A0A182F2M6</accession>
<feature type="compositionally biased region" description="Basic residues" evidence="5">
    <location>
        <begin position="607"/>
        <end position="618"/>
    </location>
</feature>
<dbReference type="GO" id="GO:0000977">
    <property type="term" value="F:RNA polymerase II transcription regulatory region sequence-specific DNA binding"/>
    <property type="evidence" value="ECO:0007669"/>
    <property type="project" value="TreeGrafter"/>
</dbReference>